<dbReference type="STRING" id="100816.A0A175W1C9"/>
<dbReference type="Proteomes" id="UP000078237">
    <property type="component" value="Unassembled WGS sequence"/>
</dbReference>
<gene>
    <name evidence="1" type="ORF">MMYC01_206106</name>
</gene>
<organism evidence="1 2">
    <name type="scientific">Madurella mycetomatis</name>
    <dbReference type="NCBI Taxonomy" id="100816"/>
    <lineage>
        <taxon>Eukaryota</taxon>
        <taxon>Fungi</taxon>
        <taxon>Dikarya</taxon>
        <taxon>Ascomycota</taxon>
        <taxon>Pezizomycotina</taxon>
        <taxon>Sordariomycetes</taxon>
        <taxon>Sordariomycetidae</taxon>
        <taxon>Sordariales</taxon>
        <taxon>Sordariales incertae sedis</taxon>
        <taxon>Madurella</taxon>
    </lineage>
</organism>
<evidence type="ECO:0008006" key="3">
    <source>
        <dbReference type="Google" id="ProtNLM"/>
    </source>
</evidence>
<dbReference type="EMBL" id="LCTW02000180">
    <property type="protein sequence ID" value="KXX77040.1"/>
    <property type="molecule type" value="Genomic_DNA"/>
</dbReference>
<reference evidence="1 2" key="1">
    <citation type="journal article" date="2016" name="Genome Announc.">
        <title>Genome Sequence of Madurella mycetomatis mm55, Isolated from a Human Mycetoma Case in Sudan.</title>
        <authorList>
            <person name="Smit S."/>
            <person name="Derks M.F."/>
            <person name="Bervoets S."/>
            <person name="Fahal A."/>
            <person name="van Leeuwen W."/>
            <person name="van Belkum A."/>
            <person name="van de Sande W.W."/>
        </authorList>
    </citation>
    <scope>NUCLEOTIDE SEQUENCE [LARGE SCALE GENOMIC DNA]</scope>
    <source>
        <strain evidence="2">mm55</strain>
    </source>
</reference>
<accession>A0A175W1C9</accession>
<evidence type="ECO:0000313" key="2">
    <source>
        <dbReference type="Proteomes" id="UP000078237"/>
    </source>
</evidence>
<protein>
    <recommendedName>
        <fullName evidence="3">ABM domain-containing protein</fullName>
    </recommendedName>
</protein>
<sequence>MATLAIVVFQTLDSKHDQDGQPPPALVAEIKKQDGLVRAFYGQKMEDADTSVLCTEWTSREAAQTYSASSPSISSSLGLVMKETAVLKLGTASSSFLSGADAAGLFAAPCTEVFTAFGSEPGFLGNCARFLTKVEGTRPEGYLGGALATAAVEDDGGEKVVRLVIGWTSKEAHLEAKGKPGAIQDNIHELRTLRKAVDLFHVGFKQL</sequence>
<evidence type="ECO:0000313" key="1">
    <source>
        <dbReference type="EMBL" id="KXX77040.1"/>
    </source>
</evidence>
<dbReference type="OrthoDB" id="3830579at2759"/>
<dbReference type="AlphaFoldDB" id="A0A175W1C9"/>
<name>A0A175W1C9_9PEZI</name>
<comment type="caution">
    <text evidence="1">The sequence shown here is derived from an EMBL/GenBank/DDBJ whole genome shotgun (WGS) entry which is preliminary data.</text>
</comment>
<proteinExistence type="predicted"/>
<dbReference type="VEuPathDB" id="FungiDB:MMYC01_206106"/>
<keyword evidence="2" id="KW-1185">Reference proteome</keyword>